<organism evidence="2 3">
    <name type="scientific">Paraconiothyrium brasiliense</name>
    <dbReference type="NCBI Taxonomy" id="300254"/>
    <lineage>
        <taxon>Eukaryota</taxon>
        <taxon>Fungi</taxon>
        <taxon>Dikarya</taxon>
        <taxon>Ascomycota</taxon>
        <taxon>Pezizomycotina</taxon>
        <taxon>Dothideomycetes</taxon>
        <taxon>Pleosporomycetidae</taxon>
        <taxon>Pleosporales</taxon>
        <taxon>Massarineae</taxon>
        <taxon>Didymosphaeriaceae</taxon>
        <taxon>Paraconiothyrium</taxon>
    </lineage>
</organism>
<protein>
    <submittedName>
        <fullName evidence="2">Uncharacterized protein</fullName>
    </submittedName>
</protein>
<dbReference type="Proteomes" id="UP001521785">
    <property type="component" value="Unassembled WGS sequence"/>
</dbReference>
<proteinExistence type="predicted"/>
<evidence type="ECO:0000313" key="2">
    <source>
        <dbReference type="EMBL" id="KAL1610179.1"/>
    </source>
</evidence>
<dbReference type="EMBL" id="JAKJXO020000002">
    <property type="protein sequence ID" value="KAL1610179.1"/>
    <property type="molecule type" value="Genomic_DNA"/>
</dbReference>
<feature type="region of interest" description="Disordered" evidence="1">
    <location>
        <begin position="39"/>
        <end position="68"/>
    </location>
</feature>
<keyword evidence="3" id="KW-1185">Reference proteome</keyword>
<comment type="caution">
    <text evidence="2">The sequence shown here is derived from an EMBL/GenBank/DDBJ whole genome shotgun (WGS) entry which is preliminary data.</text>
</comment>
<evidence type="ECO:0000313" key="3">
    <source>
        <dbReference type="Proteomes" id="UP001521785"/>
    </source>
</evidence>
<sequence length="210" mass="22589">MSSRTACVTTMTLATESHIRLIIAASLVSTASIASPSLESSPAASTSSSPASSPVFEDPPHHSLTSPSLPPIPHILPALRAALDSDPFWGSTYWPYLLSRATQLSGGIQSLISDCVDLEALVSSPCSPIGGKMVRTPSGQFVGQGNAEERGVKLRKSKLAKRQLRMKGEETEYMRRCALQTWAKVTMPNKLRGKLLGLDTETRVRRLSCP</sequence>
<gene>
    <name evidence="2" type="ORF">SLS60_001844</name>
</gene>
<name>A0ABR3S0H5_9PLEO</name>
<accession>A0ABR3S0H5</accession>
<reference evidence="2 3" key="1">
    <citation type="submission" date="2024-02" db="EMBL/GenBank/DDBJ databases">
        <title>De novo assembly and annotation of 12 fungi associated with fruit tree decline syndrome in Ontario, Canada.</title>
        <authorList>
            <person name="Sulman M."/>
            <person name="Ellouze W."/>
            <person name="Ilyukhin E."/>
        </authorList>
    </citation>
    <scope>NUCLEOTIDE SEQUENCE [LARGE SCALE GENOMIC DNA]</scope>
    <source>
        <strain evidence="2 3">M42-189</strain>
    </source>
</reference>
<evidence type="ECO:0000256" key="1">
    <source>
        <dbReference type="SAM" id="MobiDB-lite"/>
    </source>
</evidence>
<feature type="compositionally biased region" description="Low complexity" evidence="1">
    <location>
        <begin position="39"/>
        <end position="54"/>
    </location>
</feature>